<evidence type="ECO:0000313" key="8">
    <source>
        <dbReference type="EMBL" id="QVL31506.1"/>
    </source>
</evidence>
<feature type="transmembrane region" description="Helical" evidence="6">
    <location>
        <begin position="600"/>
        <end position="621"/>
    </location>
</feature>
<evidence type="ECO:0000256" key="3">
    <source>
        <dbReference type="ARBA" id="ARBA00022692"/>
    </source>
</evidence>
<feature type="domain" description="ABC3 transporter permease C-terminal" evidence="7">
    <location>
        <begin position="1007"/>
        <end position="1111"/>
    </location>
</feature>
<accession>A0A8E6B5H1</accession>
<dbReference type="RefSeq" id="WP_213495447.1">
    <property type="nucleotide sequence ID" value="NZ_CP074694.1"/>
</dbReference>
<feature type="transmembrane region" description="Helical" evidence="6">
    <location>
        <begin position="499"/>
        <end position="522"/>
    </location>
</feature>
<dbReference type="KEGG" id="tsph:KIH39_22075"/>
<feature type="transmembrane region" description="Helical" evidence="6">
    <location>
        <begin position="686"/>
        <end position="706"/>
    </location>
</feature>
<evidence type="ECO:0000256" key="6">
    <source>
        <dbReference type="SAM" id="Phobius"/>
    </source>
</evidence>
<dbReference type="PANTHER" id="PTHR43738:SF2">
    <property type="entry name" value="ABC TRANSPORTER PERMEASE"/>
    <property type="match status" value="1"/>
</dbReference>
<evidence type="ECO:0000256" key="4">
    <source>
        <dbReference type="ARBA" id="ARBA00022989"/>
    </source>
</evidence>
<evidence type="ECO:0000256" key="5">
    <source>
        <dbReference type="ARBA" id="ARBA00023136"/>
    </source>
</evidence>
<reference evidence="8" key="1">
    <citation type="submission" date="2021-05" db="EMBL/GenBank/DDBJ databases">
        <title>Complete genome sequence of the cellulolytic planctomycete Telmatocola sphagniphila SP2T and characterization of the first cellulase from planctomycetes.</title>
        <authorList>
            <person name="Rakitin A.L."/>
            <person name="Beletsky A.V."/>
            <person name="Naumoff D.G."/>
            <person name="Kulichevskaya I.S."/>
            <person name="Mardanov A.V."/>
            <person name="Ravin N.V."/>
            <person name="Dedysh S.N."/>
        </authorList>
    </citation>
    <scope>NUCLEOTIDE SEQUENCE</scope>
    <source>
        <strain evidence="8">SP2T</strain>
    </source>
</reference>
<keyword evidence="5 6" id="KW-0472">Membrane</keyword>
<comment type="subcellular location">
    <subcellularLocation>
        <location evidence="1">Cell membrane</location>
        <topology evidence="1">Multi-pass membrane protein</topology>
    </subcellularLocation>
</comment>
<sequence>MNRNSLILRNLVYHGRSNLSVLFAAAVGTAVLVGALLVGDSLRGSLRQRAEDQLNGIERVLIAPRFFREELATSLGSTPGLLLQGSVGSQKDPTLRSGKVTVLGTPHLLTESEALSGVALSTELASQLHVQVGDSVQLNVQKASAMPRSSVLGRRGTTDTTQSVSLKVDRILPADHPGNLFQLSPTPSMPLNLFVPLKVLQEALNQPGQINAIFSLVSEKKDPSGLLAEKLTLEDWGLKVHIPKKLKSYISVESKRLVLEPAAVEAAHQAAKDLNFRAADTFVYLANSIAHDQQAIPYSIVAGLDPTQSEPLGKFLPEGVTELKDYEIVLSAWRESPLKVKIGDTIRLEYFEPEIEGEIKSAKTEFKLKGFIPLEGVAADPDLTPEFPGITDKLSISNWDPPFPYDQSRVKSNDDNYWRRYKTTPKAYITLNAARKLFASRFGDTTSVRIAPTAGQDLNAGLTQFSQAFLKHLDPKAGGFVFEPIRERLLKSSSGSNDFGMLFLGFSFFLIVAALLLVGLMFRLNVERRAKEFGLLEASGFSPTWIRSLLTQEGMLLSLIGSLLGLLGAIGFAAGMLYMLKVLWPDASVRSFLRLHIGPTSLIIGLIASVGMSLFAIRWAVRILRKIPPALLLKGVTSSQLDERIETQEVNPRRHRILKIVLWVVLVGGLACLVMGPYMPPGEPRAGSFFSGGSGILIFLLGMLWIRLKSHKTPVRSLGNLAWTNTARNPTRSLLTAGLLASAGFLLVAVESFRREPEADFAKKEGGSGGFPEIMELDVPLFVAPNTPEFLDNLLAGLRRIYQDQKLNATEVASKVKAVEDQWQGKQSLYAFRVRAGDDASCLNLYQATNPRVLGVSAEFLQRGGFVFSDQIHAAENPWTLLEEVSPGEPVPIFVEENTATWMLKKSIGDVFEIPDENGKPYSVKLVGTLKDSPFQSEILMSAKAFLQHYPKQEGYGFFLLDLPEEQQKQLLTGLGVYGPSISGTRQRVANYLAVENTYLTTFQLLGGLGLLLGVLGLAAVLLRNIFERRGELALLTALGYSRPVIRGLLNWENFSLFAVGLAIGVLAALISILPATRLSEIPWLRLGVLLGVVFIAGVIAIRWAIYATLKQKIVSALRAD</sequence>
<feature type="transmembrane region" description="Helical" evidence="6">
    <location>
        <begin position="660"/>
        <end position="680"/>
    </location>
</feature>
<feature type="transmembrane region" description="Helical" evidence="6">
    <location>
        <begin position="1003"/>
        <end position="1023"/>
    </location>
</feature>
<dbReference type="InterPro" id="IPR003838">
    <property type="entry name" value="ABC3_permease_C"/>
</dbReference>
<dbReference type="AlphaFoldDB" id="A0A8E6B5H1"/>
<keyword evidence="4 6" id="KW-1133">Transmembrane helix</keyword>
<dbReference type="PANTHER" id="PTHR43738">
    <property type="entry name" value="ABC TRANSPORTER, MEMBRANE PROTEIN"/>
    <property type="match status" value="1"/>
</dbReference>
<evidence type="ECO:0000256" key="1">
    <source>
        <dbReference type="ARBA" id="ARBA00004651"/>
    </source>
</evidence>
<dbReference type="EMBL" id="CP074694">
    <property type="protein sequence ID" value="QVL31506.1"/>
    <property type="molecule type" value="Genomic_DNA"/>
</dbReference>
<gene>
    <name evidence="8" type="ORF">KIH39_22075</name>
</gene>
<feature type="transmembrane region" description="Helical" evidence="6">
    <location>
        <begin position="1055"/>
        <end position="1077"/>
    </location>
</feature>
<dbReference type="GO" id="GO:0005886">
    <property type="term" value="C:plasma membrane"/>
    <property type="evidence" value="ECO:0007669"/>
    <property type="project" value="UniProtKB-SubCell"/>
</dbReference>
<feature type="transmembrane region" description="Helical" evidence="6">
    <location>
        <begin position="734"/>
        <end position="753"/>
    </location>
</feature>
<feature type="transmembrane region" description="Helical" evidence="6">
    <location>
        <begin position="1083"/>
        <end position="1106"/>
    </location>
</feature>
<name>A0A8E6B5H1_9BACT</name>
<dbReference type="Proteomes" id="UP000676194">
    <property type="component" value="Chromosome"/>
</dbReference>
<feature type="transmembrane region" description="Helical" evidence="6">
    <location>
        <begin position="556"/>
        <end position="580"/>
    </location>
</feature>
<proteinExistence type="predicted"/>
<evidence type="ECO:0000256" key="2">
    <source>
        <dbReference type="ARBA" id="ARBA00022475"/>
    </source>
</evidence>
<feature type="transmembrane region" description="Helical" evidence="6">
    <location>
        <begin position="21"/>
        <end position="39"/>
    </location>
</feature>
<feature type="domain" description="ABC3 transporter permease C-terminal" evidence="7">
    <location>
        <begin position="506"/>
        <end position="629"/>
    </location>
</feature>
<organism evidence="8 9">
    <name type="scientific">Telmatocola sphagniphila</name>
    <dbReference type="NCBI Taxonomy" id="1123043"/>
    <lineage>
        <taxon>Bacteria</taxon>
        <taxon>Pseudomonadati</taxon>
        <taxon>Planctomycetota</taxon>
        <taxon>Planctomycetia</taxon>
        <taxon>Gemmatales</taxon>
        <taxon>Gemmataceae</taxon>
    </lineage>
</organism>
<keyword evidence="3 6" id="KW-0812">Transmembrane</keyword>
<evidence type="ECO:0000313" key="9">
    <source>
        <dbReference type="Proteomes" id="UP000676194"/>
    </source>
</evidence>
<keyword evidence="9" id="KW-1185">Reference proteome</keyword>
<protein>
    <submittedName>
        <fullName evidence="8">ABC transporter permease</fullName>
    </submittedName>
</protein>
<dbReference type="InterPro" id="IPR051125">
    <property type="entry name" value="ABC-4/HrtB_transporter"/>
</dbReference>
<evidence type="ECO:0000259" key="7">
    <source>
        <dbReference type="Pfam" id="PF02687"/>
    </source>
</evidence>
<dbReference type="Pfam" id="PF02687">
    <property type="entry name" value="FtsX"/>
    <property type="match status" value="2"/>
</dbReference>
<keyword evidence="2" id="KW-1003">Cell membrane</keyword>